<reference evidence="2" key="1">
    <citation type="submission" date="2020-08" db="EMBL/GenBank/DDBJ databases">
        <title>Genome public.</title>
        <authorList>
            <person name="Liu C."/>
            <person name="Sun Q."/>
        </authorList>
    </citation>
    <scope>NUCLEOTIDE SEQUENCE</scope>
    <source>
        <strain evidence="2">NSJ-50</strain>
    </source>
</reference>
<feature type="transmembrane region" description="Helical" evidence="1">
    <location>
        <begin position="163"/>
        <end position="186"/>
    </location>
</feature>
<keyword evidence="3" id="KW-1185">Reference proteome</keyword>
<evidence type="ECO:0000313" key="2">
    <source>
        <dbReference type="EMBL" id="MBC8596239.1"/>
    </source>
</evidence>
<dbReference type="GO" id="GO:0005886">
    <property type="term" value="C:plasma membrane"/>
    <property type="evidence" value="ECO:0007669"/>
    <property type="project" value="InterPro"/>
</dbReference>
<dbReference type="GO" id="GO:0015234">
    <property type="term" value="F:thiamine transmembrane transporter activity"/>
    <property type="evidence" value="ECO:0007669"/>
    <property type="project" value="InterPro"/>
</dbReference>
<evidence type="ECO:0000313" key="3">
    <source>
        <dbReference type="Proteomes" id="UP000647416"/>
    </source>
</evidence>
<keyword evidence="1" id="KW-0812">Transmembrane</keyword>
<comment type="caution">
    <text evidence="2">The sequence shown here is derived from an EMBL/GenBank/DDBJ whole genome shotgun (WGS) entry which is preliminary data.</text>
</comment>
<dbReference type="InterPro" id="IPR012651">
    <property type="entry name" value="Thia_Transptr_ThiT"/>
</dbReference>
<sequence length="191" mass="21090">MNNVSSKTRKLTNSAIMIALSLVLSFFAVFKAANGGDVTIGSMVPIMIIAFMYSTKWGILTSLVYTVLNMIFKQVVTTLPTEAFGSYALMIILDYVLAFGVFGLAGFFYRLMGSKRWAMPVSAAIVTFLRFLCHFASGIILWGSYAPEGQPVWIYSILYNGGYMLPELIINTVIVAILSVWAIPYVSKKFA</sequence>
<protein>
    <submittedName>
        <fullName evidence="2">Energy-coupled thiamine transporter ThiT</fullName>
    </submittedName>
</protein>
<organism evidence="2 3">
    <name type="scientific">Qingrenia yutianensis</name>
    <dbReference type="NCBI Taxonomy" id="2763676"/>
    <lineage>
        <taxon>Bacteria</taxon>
        <taxon>Bacillati</taxon>
        <taxon>Bacillota</taxon>
        <taxon>Clostridia</taxon>
        <taxon>Eubacteriales</taxon>
        <taxon>Oscillospiraceae</taxon>
        <taxon>Qingrenia</taxon>
    </lineage>
</organism>
<gene>
    <name evidence="2" type="primary">thiT</name>
    <name evidence="2" type="ORF">H8706_05060</name>
</gene>
<feature type="transmembrane region" description="Helical" evidence="1">
    <location>
        <begin position="121"/>
        <end position="143"/>
    </location>
</feature>
<dbReference type="AlphaFoldDB" id="A0A926FD23"/>
<keyword evidence="1" id="KW-0472">Membrane</keyword>
<dbReference type="EMBL" id="JACRTE010000004">
    <property type="protein sequence ID" value="MBC8596239.1"/>
    <property type="molecule type" value="Genomic_DNA"/>
</dbReference>
<dbReference type="Gene3D" id="1.10.1760.20">
    <property type="match status" value="1"/>
</dbReference>
<dbReference type="NCBIfam" id="TIGR02357">
    <property type="entry name" value="ECF_ThiT_YuaJ"/>
    <property type="match status" value="1"/>
</dbReference>
<proteinExistence type="predicted"/>
<dbReference type="Pfam" id="PF09515">
    <property type="entry name" value="Thia_YuaJ"/>
    <property type="match status" value="1"/>
</dbReference>
<name>A0A926FD23_9FIRM</name>
<accession>A0A926FD23</accession>
<evidence type="ECO:0000256" key="1">
    <source>
        <dbReference type="SAM" id="Phobius"/>
    </source>
</evidence>
<feature type="transmembrane region" description="Helical" evidence="1">
    <location>
        <begin position="87"/>
        <end position="109"/>
    </location>
</feature>
<dbReference type="Proteomes" id="UP000647416">
    <property type="component" value="Unassembled WGS sequence"/>
</dbReference>
<dbReference type="RefSeq" id="WP_262431750.1">
    <property type="nucleotide sequence ID" value="NZ_JACRTE010000004.1"/>
</dbReference>
<feature type="transmembrane region" description="Helical" evidence="1">
    <location>
        <begin position="42"/>
        <end position="67"/>
    </location>
</feature>
<keyword evidence="1" id="KW-1133">Transmembrane helix</keyword>
<feature type="transmembrane region" description="Helical" evidence="1">
    <location>
        <begin position="12"/>
        <end position="30"/>
    </location>
</feature>